<organism evidence="2 3">
    <name type="scientific">Romanomermis culicivorax</name>
    <name type="common">Nematode worm</name>
    <dbReference type="NCBI Taxonomy" id="13658"/>
    <lineage>
        <taxon>Eukaryota</taxon>
        <taxon>Metazoa</taxon>
        <taxon>Ecdysozoa</taxon>
        <taxon>Nematoda</taxon>
        <taxon>Enoplea</taxon>
        <taxon>Dorylaimia</taxon>
        <taxon>Mermithida</taxon>
        <taxon>Mermithoidea</taxon>
        <taxon>Mermithidae</taxon>
        <taxon>Romanomermis</taxon>
    </lineage>
</organism>
<sequence length="98" mass="10847">MGIFLFFAFISTANSFSVINFDDSRSFPFNSDELISIRKRDVNTYSSIDASNSKKSQGAYDLRIGVMLPKDIPLINSRIGFSTSAGAIFVAMEKIHPT</sequence>
<evidence type="ECO:0000313" key="3">
    <source>
        <dbReference type="WBParaSite" id="nRc.2.0.1.t06699-RA"/>
    </source>
</evidence>
<dbReference type="WBParaSite" id="nRc.2.0.1.t06699-RA">
    <property type="protein sequence ID" value="nRc.2.0.1.t06699-RA"/>
    <property type="gene ID" value="nRc.2.0.1.g06699"/>
</dbReference>
<name>A0A915HXT6_ROMCU</name>
<feature type="chain" id="PRO_5037333227" evidence="1">
    <location>
        <begin position="16"/>
        <end position="98"/>
    </location>
</feature>
<keyword evidence="2" id="KW-1185">Reference proteome</keyword>
<reference evidence="3" key="1">
    <citation type="submission" date="2022-11" db="UniProtKB">
        <authorList>
            <consortium name="WormBaseParasite"/>
        </authorList>
    </citation>
    <scope>IDENTIFICATION</scope>
</reference>
<keyword evidence="1" id="KW-0732">Signal</keyword>
<accession>A0A915HXT6</accession>
<evidence type="ECO:0000313" key="2">
    <source>
        <dbReference type="Proteomes" id="UP000887565"/>
    </source>
</evidence>
<feature type="signal peptide" evidence="1">
    <location>
        <begin position="1"/>
        <end position="15"/>
    </location>
</feature>
<proteinExistence type="predicted"/>
<dbReference type="Proteomes" id="UP000887565">
    <property type="component" value="Unplaced"/>
</dbReference>
<protein>
    <submittedName>
        <fullName evidence="3">Uncharacterized protein</fullName>
    </submittedName>
</protein>
<evidence type="ECO:0000256" key="1">
    <source>
        <dbReference type="SAM" id="SignalP"/>
    </source>
</evidence>
<dbReference type="AlphaFoldDB" id="A0A915HXT6"/>